<dbReference type="EMBL" id="MFSQ01000103">
    <property type="protein sequence ID" value="OGI39021.1"/>
    <property type="molecule type" value="Genomic_DNA"/>
</dbReference>
<comment type="caution">
    <text evidence="1">The sequence shown here is derived from an EMBL/GenBank/DDBJ whole genome shotgun (WGS) entry which is preliminary data.</text>
</comment>
<dbReference type="Pfam" id="PF04325">
    <property type="entry name" value="DUF465"/>
    <property type="match status" value="1"/>
</dbReference>
<evidence type="ECO:0000313" key="2">
    <source>
        <dbReference type="Proteomes" id="UP000178379"/>
    </source>
</evidence>
<evidence type="ECO:0000313" key="1">
    <source>
        <dbReference type="EMBL" id="OGI39021.1"/>
    </source>
</evidence>
<name>A0A1F6T1H8_9PROT</name>
<dbReference type="InterPro" id="IPR007420">
    <property type="entry name" value="DUF465"/>
</dbReference>
<sequence length="68" mass="8021">MEIEDEPALRAQLEECRLEHRALDTAIERLVSDPTMDQMQLRRLKKRKLVLKDIIAKLESRLIPNRLA</sequence>
<dbReference type="Gene3D" id="6.10.280.50">
    <property type="match status" value="1"/>
</dbReference>
<gene>
    <name evidence="1" type="ORF">A2140_07935</name>
</gene>
<dbReference type="Proteomes" id="UP000178379">
    <property type="component" value="Unassembled WGS sequence"/>
</dbReference>
<dbReference type="AlphaFoldDB" id="A0A1F6T1H8"/>
<proteinExistence type="predicted"/>
<protein>
    <recommendedName>
        <fullName evidence="3">DUF465 domain-containing protein</fullName>
    </recommendedName>
</protein>
<organism evidence="1 2">
    <name type="scientific">Candidatus Muproteobacteria bacterium RBG_16_62_13</name>
    <dbReference type="NCBI Taxonomy" id="1817756"/>
    <lineage>
        <taxon>Bacteria</taxon>
        <taxon>Pseudomonadati</taxon>
        <taxon>Pseudomonadota</taxon>
        <taxon>Candidatus Muproteobacteria</taxon>
    </lineage>
</organism>
<accession>A0A1F6T1H8</accession>
<dbReference type="InterPro" id="IPR038444">
    <property type="entry name" value="DUF465_sf"/>
</dbReference>
<reference evidence="1 2" key="1">
    <citation type="journal article" date="2016" name="Nat. Commun.">
        <title>Thousands of microbial genomes shed light on interconnected biogeochemical processes in an aquifer system.</title>
        <authorList>
            <person name="Anantharaman K."/>
            <person name="Brown C.T."/>
            <person name="Hug L.A."/>
            <person name="Sharon I."/>
            <person name="Castelle C.J."/>
            <person name="Probst A.J."/>
            <person name="Thomas B.C."/>
            <person name="Singh A."/>
            <person name="Wilkins M.J."/>
            <person name="Karaoz U."/>
            <person name="Brodie E.L."/>
            <person name="Williams K.H."/>
            <person name="Hubbard S.S."/>
            <person name="Banfield J.F."/>
        </authorList>
    </citation>
    <scope>NUCLEOTIDE SEQUENCE [LARGE SCALE GENOMIC DNA]</scope>
</reference>
<evidence type="ECO:0008006" key="3">
    <source>
        <dbReference type="Google" id="ProtNLM"/>
    </source>
</evidence>